<name>A0A679J079_VARPD</name>
<proteinExistence type="predicted"/>
<gene>
    <name evidence="4" type="primary">btuF_1</name>
    <name evidence="4" type="ORF">VVAX_02774</name>
</gene>
<dbReference type="InterPro" id="IPR050902">
    <property type="entry name" value="ABC_Transporter_SBP"/>
</dbReference>
<sequence length="298" mass="31850">MNLFPTIAFHMHAFRSSLAALGLALCAFGAHAFDVVDERGVAVNLPQPPQRIVTLLPSLSESVCALGACDRLVGVDRYSNSPAQLKALPQLGGGIDPNVEAIVALKPDAVLLAKSSRVTQRLEALGLKVLVLEPKSHADVRRVLDKLDQVLGTHEAPKVWRVIDAGVSAAAQSLPASAKGLRVYFEVNSTPYAAGESSFIGETLARLGVKNIVPASLGPFPKLNPEYVVRANPDLIMVSVRSAQGLEQRPGWGGIRAVREGRICRFSAEESDVLVRPGPRMDEAARLMAQCLGDKGKR</sequence>
<dbReference type="InterPro" id="IPR002491">
    <property type="entry name" value="ABC_transptr_periplasmic_BD"/>
</dbReference>
<keyword evidence="1 2" id="KW-0732">Signal</keyword>
<dbReference type="PANTHER" id="PTHR30535:SF34">
    <property type="entry name" value="MOLYBDATE-BINDING PROTEIN MOLA"/>
    <property type="match status" value="1"/>
</dbReference>
<evidence type="ECO:0000259" key="3">
    <source>
        <dbReference type="PROSITE" id="PS50983"/>
    </source>
</evidence>
<feature type="chain" id="PRO_5025671864" evidence="2">
    <location>
        <begin position="33"/>
        <end position="298"/>
    </location>
</feature>
<feature type="domain" description="Fe/B12 periplasmic-binding" evidence="3">
    <location>
        <begin position="51"/>
        <end position="298"/>
    </location>
</feature>
<dbReference type="EMBL" id="LR743507">
    <property type="protein sequence ID" value="CAA2104452.1"/>
    <property type="molecule type" value="Genomic_DNA"/>
</dbReference>
<evidence type="ECO:0000313" key="4">
    <source>
        <dbReference type="EMBL" id="CAA2104452.1"/>
    </source>
</evidence>
<evidence type="ECO:0000256" key="1">
    <source>
        <dbReference type="ARBA" id="ARBA00022729"/>
    </source>
</evidence>
<dbReference type="Gene3D" id="3.40.50.1980">
    <property type="entry name" value="Nitrogenase molybdenum iron protein domain"/>
    <property type="match status" value="2"/>
</dbReference>
<dbReference type="NCBIfam" id="NF038402">
    <property type="entry name" value="TroA_like"/>
    <property type="match status" value="1"/>
</dbReference>
<dbReference type="Pfam" id="PF01497">
    <property type="entry name" value="Peripla_BP_2"/>
    <property type="match status" value="1"/>
</dbReference>
<dbReference type="PROSITE" id="PS50983">
    <property type="entry name" value="FE_B12_PBP"/>
    <property type="match status" value="1"/>
</dbReference>
<dbReference type="GO" id="GO:0071281">
    <property type="term" value="P:cellular response to iron ion"/>
    <property type="evidence" value="ECO:0007669"/>
    <property type="project" value="TreeGrafter"/>
</dbReference>
<protein>
    <submittedName>
        <fullName evidence="4">Vitamin B12-binding protein</fullName>
    </submittedName>
</protein>
<evidence type="ECO:0000256" key="2">
    <source>
        <dbReference type="SAM" id="SignalP"/>
    </source>
</evidence>
<dbReference type="InterPro" id="IPR054828">
    <property type="entry name" value="Vit_B12_bind_prot"/>
</dbReference>
<dbReference type="AlphaFoldDB" id="A0A679J079"/>
<accession>A0A679J079</accession>
<dbReference type="SUPFAM" id="SSF53807">
    <property type="entry name" value="Helical backbone' metal receptor"/>
    <property type="match status" value="1"/>
</dbReference>
<reference evidence="4" key="1">
    <citation type="submission" date="2019-12" db="EMBL/GenBank/DDBJ databases">
        <authorList>
            <person name="Cremers G."/>
        </authorList>
    </citation>
    <scope>NUCLEOTIDE SEQUENCE</scope>
    <source>
        <strain evidence="4">Vvax</strain>
    </source>
</reference>
<organism evidence="4">
    <name type="scientific">Variovorax paradoxus</name>
    <dbReference type="NCBI Taxonomy" id="34073"/>
    <lineage>
        <taxon>Bacteria</taxon>
        <taxon>Pseudomonadati</taxon>
        <taxon>Pseudomonadota</taxon>
        <taxon>Betaproteobacteria</taxon>
        <taxon>Burkholderiales</taxon>
        <taxon>Comamonadaceae</taxon>
        <taxon>Variovorax</taxon>
    </lineage>
</organism>
<dbReference type="PANTHER" id="PTHR30535">
    <property type="entry name" value="VITAMIN B12-BINDING PROTEIN"/>
    <property type="match status" value="1"/>
</dbReference>
<feature type="signal peptide" evidence="2">
    <location>
        <begin position="1"/>
        <end position="32"/>
    </location>
</feature>